<evidence type="ECO:0000313" key="5">
    <source>
        <dbReference type="Proteomes" id="UP000025241"/>
    </source>
</evidence>
<dbReference type="OrthoDB" id="3663486at2"/>
<dbReference type="PANTHER" id="PTHR33744:SF1">
    <property type="entry name" value="DNA-BINDING TRANSCRIPTIONAL ACTIVATOR ADER"/>
    <property type="match status" value="1"/>
</dbReference>
<dbReference type="InterPro" id="IPR051448">
    <property type="entry name" value="CdaR-like_regulators"/>
</dbReference>
<evidence type="ECO:0000259" key="2">
    <source>
        <dbReference type="Pfam" id="PF13556"/>
    </source>
</evidence>
<dbReference type="STRING" id="1301098.PKB_4343"/>
<gene>
    <name evidence="4" type="ORF">PKB_4343</name>
</gene>
<proteinExistence type="inferred from homology"/>
<dbReference type="AlphaFoldDB" id="A0A024HMM5"/>
<keyword evidence="5" id="KW-1185">Reference proteome</keyword>
<dbReference type="InterPro" id="IPR025736">
    <property type="entry name" value="PucR_C-HTH_dom"/>
</dbReference>
<evidence type="ECO:0000256" key="1">
    <source>
        <dbReference type="ARBA" id="ARBA00006754"/>
    </source>
</evidence>
<feature type="domain" description="CdaR GGDEF-like" evidence="3">
    <location>
        <begin position="196"/>
        <end position="307"/>
    </location>
</feature>
<dbReference type="EMBL" id="HG322950">
    <property type="protein sequence ID" value="CDF85668.1"/>
    <property type="molecule type" value="Genomic_DNA"/>
</dbReference>
<dbReference type="InterPro" id="IPR041522">
    <property type="entry name" value="CdaR_GGDEF"/>
</dbReference>
<name>A0A024HMM5_PSEKB</name>
<dbReference type="HOGENOM" id="CLU_051160_0_0_6"/>
<dbReference type="Pfam" id="PF13556">
    <property type="entry name" value="HTH_30"/>
    <property type="match status" value="1"/>
</dbReference>
<dbReference type="RefSeq" id="WP_156958057.1">
    <property type="nucleotide sequence ID" value="NZ_HG322950.1"/>
</dbReference>
<sequence length="419" mass="46120">MQLTFPSPQSGQWPAQTPRVRELLRRGAEHVLTAPAEWLEEIDLAGLSPRSMKSLTDDPVLMSASRRAARFSLIHWARANIERPGEPVPPYIPADEFNVARELLQRGQTELLFNASRAAQATAWQQWMGVAFELTSDPAELRGLLEVSSRSISDFIGASLELLAEFLNNEREALLRDSHVERRDLVTAIIEGRPVNVPQAGRQLGYGLEQAHHAAVIWSEEADTELATLESAAAALVRCAGARRSLTVFASAATLWVWIPGAQPIDQAMLQAAIRKLPAVHLAIGSGGEGIEGFRRAHLDALTTQRVLGRLQSRARVVSFDDIRLVSLMTRDPKANQRFVAHTLGQLATASPQLRRSLLTFLACGSNATLAAQRLHTHRNTLLRRLVRAQELLPRPLDDNLVHVAAALEALNWAQEAEG</sequence>
<accession>A0A024HMM5</accession>
<dbReference type="PANTHER" id="PTHR33744">
    <property type="entry name" value="CARBOHYDRATE DIACID REGULATOR"/>
    <property type="match status" value="1"/>
</dbReference>
<dbReference type="Pfam" id="PF17853">
    <property type="entry name" value="GGDEF_2"/>
    <property type="match status" value="1"/>
</dbReference>
<organism evidence="4 5">
    <name type="scientific">Pseudomonas knackmussii (strain DSM 6978 / CCUG 54928 / LMG 23759 / B13)</name>
    <dbReference type="NCBI Taxonomy" id="1301098"/>
    <lineage>
        <taxon>Bacteria</taxon>
        <taxon>Pseudomonadati</taxon>
        <taxon>Pseudomonadota</taxon>
        <taxon>Gammaproteobacteria</taxon>
        <taxon>Pseudomonadales</taxon>
        <taxon>Pseudomonadaceae</taxon>
        <taxon>Pseudomonas</taxon>
    </lineage>
</organism>
<dbReference type="KEGG" id="pkc:PKB_4343"/>
<dbReference type="Gene3D" id="1.10.10.2840">
    <property type="entry name" value="PucR C-terminal helix-turn-helix domain"/>
    <property type="match status" value="1"/>
</dbReference>
<protein>
    <submittedName>
        <fullName evidence="4">Regulator of polyketide synthase expression</fullName>
    </submittedName>
</protein>
<reference evidence="4 5" key="1">
    <citation type="submission" date="2013-03" db="EMBL/GenBank/DDBJ databases">
        <authorList>
            <person name="Linke B."/>
        </authorList>
    </citation>
    <scope>NUCLEOTIDE SEQUENCE [LARGE SCALE GENOMIC DNA]</scope>
    <source>
        <strain evidence="4 5">B13</strain>
    </source>
</reference>
<comment type="similarity">
    <text evidence="1">Belongs to the CdaR family.</text>
</comment>
<dbReference type="eggNOG" id="COG2508">
    <property type="taxonomic scope" value="Bacteria"/>
</dbReference>
<evidence type="ECO:0000259" key="3">
    <source>
        <dbReference type="Pfam" id="PF17853"/>
    </source>
</evidence>
<dbReference type="InterPro" id="IPR042070">
    <property type="entry name" value="PucR_C-HTH_sf"/>
</dbReference>
<dbReference type="Proteomes" id="UP000025241">
    <property type="component" value="Chromosome I"/>
</dbReference>
<evidence type="ECO:0000313" key="4">
    <source>
        <dbReference type="EMBL" id="CDF85668.1"/>
    </source>
</evidence>
<feature type="domain" description="PucR C-terminal helix-turn-helix" evidence="2">
    <location>
        <begin position="354"/>
        <end position="408"/>
    </location>
</feature>
<reference evidence="4 5" key="2">
    <citation type="submission" date="2014-05" db="EMBL/GenBank/DDBJ databases">
        <title>Genome sequence of the 3-chlorobenzoate degrading bacterium Pseudomonas knackmussii B13 shows multiple evidence for horizontal gene transfer.</title>
        <authorList>
            <person name="Miyazaki R."/>
            <person name="Bertelli C."/>
            <person name="Falquet L."/>
            <person name="Robinson-Rechavi M."/>
            <person name="Gharib W."/>
            <person name="Roy S."/>
            <person name="Van der Meer J.R."/>
        </authorList>
    </citation>
    <scope>NUCLEOTIDE SEQUENCE [LARGE SCALE GENOMIC DNA]</scope>
    <source>
        <strain evidence="4 5">B13</strain>
    </source>
</reference>
<dbReference type="PATRIC" id="fig|1301098.3.peg.4350"/>